<evidence type="ECO:0000313" key="5">
    <source>
        <dbReference type="Proteomes" id="UP000054820"/>
    </source>
</evidence>
<accession>A0A378LFM3</accession>
<feature type="coiled-coil region" evidence="1">
    <location>
        <begin position="420"/>
        <end position="450"/>
    </location>
</feature>
<feature type="transmembrane region" description="Helical" evidence="2">
    <location>
        <begin position="464"/>
        <end position="486"/>
    </location>
</feature>
<keyword evidence="2" id="KW-0472">Membrane</keyword>
<dbReference type="RefSeq" id="WP_058476281.1">
    <property type="nucleotide sequence ID" value="NZ_CAAAIO010000004.1"/>
</dbReference>
<evidence type="ECO:0000256" key="1">
    <source>
        <dbReference type="SAM" id="Coils"/>
    </source>
</evidence>
<reference evidence="4 6" key="2">
    <citation type="submission" date="2018-06" db="EMBL/GenBank/DDBJ databases">
        <authorList>
            <consortium name="Pathogen Informatics"/>
            <person name="Doyle S."/>
        </authorList>
    </citation>
    <scope>NUCLEOTIDE SEQUENCE [LARGE SCALE GENOMIC DNA]</scope>
    <source>
        <strain evidence="4 6">NCTC11991</strain>
    </source>
</reference>
<dbReference type="Proteomes" id="UP000255110">
    <property type="component" value="Unassembled WGS sequence"/>
</dbReference>
<protein>
    <submittedName>
        <fullName evidence="4">Coiled-coil protein</fullName>
    </submittedName>
</protein>
<sequence length="536" mass="62554">MAYSKQNEVFTFTDDKFQFFTQLHNKELESFKQIDDRASGVSYSFILKNQRELEAEFNHLFYILNKQKNDDDEKNIAFWKYCYYCSSLLEAFHLAYSQHAKVEKDRENKQKIMDRILKKAKQDKKDEEEFIESLRKSYINGFRNLFTAPAHLSRIRDYVAYVNLCRVYWVFCRLTLTSGFTLAKELQLLEKLDAILGTHTDADKIIDFIKAPNGLLNYFSVGLFLMRFAIDFGYLVQHTWFPTDLEKKDKTTALERFKYEFYKRHCNFANDLVWATVNFITNFNHITNIPDPTAGYITAIFLGFDVCLTLYKCHLAKQEYLLKKEQYETELREYTLHPEKFQGMDIKRHKEMLELQLNELEINWQTKEGTFYFNAAAASLLMIGFSASLLLTGPGIPVACFFVCTLAVAMYLSSDSYSKLHEKSLRLDEAKNTRKDLQLALNEYEAARNDFIFTMIKNTVMPTLLIATFAVCWPAAIALTVVYLGYEIYHAHDQHNSTKAPLALEGPGNDSPIKESQEKEYYVEEIDETEINCCFP</sequence>
<name>A0A378LFM3_9GAMM</name>
<proteinExistence type="predicted"/>
<evidence type="ECO:0000256" key="2">
    <source>
        <dbReference type="SAM" id="Phobius"/>
    </source>
</evidence>
<keyword evidence="2" id="KW-0812">Transmembrane</keyword>
<evidence type="ECO:0000313" key="6">
    <source>
        <dbReference type="Proteomes" id="UP000255110"/>
    </source>
</evidence>
<organism evidence="4 6">
    <name type="scientific">Legionella steigerwaltii</name>
    <dbReference type="NCBI Taxonomy" id="460"/>
    <lineage>
        <taxon>Bacteria</taxon>
        <taxon>Pseudomonadati</taxon>
        <taxon>Pseudomonadota</taxon>
        <taxon>Gammaproteobacteria</taxon>
        <taxon>Legionellales</taxon>
        <taxon>Legionellaceae</taxon>
        <taxon>Legionella</taxon>
    </lineage>
</organism>
<feature type="transmembrane region" description="Helical" evidence="2">
    <location>
        <begin position="215"/>
        <end position="236"/>
    </location>
</feature>
<dbReference type="AlphaFoldDB" id="A0A378LFM3"/>
<dbReference type="OrthoDB" id="5652260at2"/>
<keyword evidence="2" id="KW-1133">Transmembrane helix</keyword>
<feature type="transmembrane region" description="Helical" evidence="2">
    <location>
        <begin position="396"/>
        <end position="413"/>
    </location>
</feature>
<gene>
    <name evidence="3" type="ORF">Lstg_0693</name>
    <name evidence="4" type="ORF">NCTC11991_03268</name>
</gene>
<dbReference type="Proteomes" id="UP000054820">
    <property type="component" value="Unassembled WGS sequence"/>
</dbReference>
<keyword evidence="5" id="KW-1185">Reference proteome</keyword>
<evidence type="ECO:0000313" key="4">
    <source>
        <dbReference type="EMBL" id="STY24638.1"/>
    </source>
</evidence>
<dbReference type="EMBL" id="LNYZ01000005">
    <property type="protein sequence ID" value="KTD79477.1"/>
    <property type="molecule type" value="Genomic_DNA"/>
</dbReference>
<dbReference type="EMBL" id="UGOY01000001">
    <property type="protein sequence ID" value="STY24638.1"/>
    <property type="molecule type" value="Genomic_DNA"/>
</dbReference>
<feature type="transmembrane region" description="Helical" evidence="2">
    <location>
        <begin position="293"/>
        <end position="311"/>
    </location>
</feature>
<reference evidence="3 5" key="1">
    <citation type="submission" date="2015-11" db="EMBL/GenBank/DDBJ databases">
        <title>Genomic analysis of 38 Legionella species identifies large and diverse effector repertoires.</title>
        <authorList>
            <person name="Burstein D."/>
            <person name="Amaro F."/>
            <person name="Zusman T."/>
            <person name="Lifshitz Z."/>
            <person name="Cohen O."/>
            <person name="Gilbert J.A."/>
            <person name="Pupko T."/>
            <person name="Shuman H.A."/>
            <person name="Segal G."/>
        </authorList>
    </citation>
    <scope>NUCLEOTIDE SEQUENCE [LARGE SCALE GENOMIC DNA]</scope>
    <source>
        <strain evidence="3 5">SC-18-C9</strain>
    </source>
</reference>
<evidence type="ECO:0000313" key="3">
    <source>
        <dbReference type="EMBL" id="KTD79477.1"/>
    </source>
</evidence>
<keyword evidence="1" id="KW-0175">Coiled coil</keyword>